<dbReference type="Gene3D" id="3.100.10.10">
    <property type="match status" value="1"/>
</dbReference>
<dbReference type="OrthoDB" id="9810293at2"/>
<feature type="compositionally biased region" description="Gly residues" evidence="5">
    <location>
        <begin position="40"/>
        <end position="50"/>
    </location>
</feature>
<keyword evidence="4" id="KW-0694">RNA-binding</keyword>
<name>I4CE80_DESTA</name>
<dbReference type="PANTHER" id="PTHR12934">
    <property type="entry name" value="50S RIBOSOMAL PROTEIN L15"/>
    <property type="match status" value="1"/>
</dbReference>
<comment type="similarity">
    <text evidence="1 4">Belongs to the universal ribosomal protein uL15 family.</text>
</comment>
<proteinExistence type="inferred from homology"/>
<reference evidence="8" key="1">
    <citation type="submission" date="2012-06" db="EMBL/GenBank/DDBJ databases">
        <title>Complete sequence of chromosome of Desulfomonile tiedjei DSM 6799.</title>
        <authorList>
            <person name="Lucas S."/>
            <person name="Copeland A."/>
            <person name="Lapidus A."/>
            <person name="Glavina del Rio T."/>
            <person name="Dalin E."/>
            <person name="Tice H."/>
            <person name="Bruce D."/>
            <person name="Goodwin L."/>
            <person name="Pitluck S."/>
            <person name="Peters L."/>
            <person name="Ovchinnikova G."/>
            <person name="Zeytun A."/>
            <person name="Lu M."/>
            <person name="Kyrpides N."/>
            <person name="Mavromatis K."/>
            <person name="Ivanova N."/>
            <person name="Brettin T."/>
            <person name="Detter J.C."/>
            <person name="Han C."/>
            <person name="Larimer F."/>
            <person name="Land M."/>
            <person name="Hauser L."/>
            <person name="Markowitz V."/>
            <person name="Cheng J.-F."/>
            <person name="Hugenholtz P."/>
            <person name="Woyke T."/>
            <person name="Wu D."/>
            <person name="Spring S."/>
            <person name="Schroeder M."/>
            <person name="Brambilla E."/>
            <person name="Klenk H.-P."/>
            <person name="Eisen J.A."/>
        </authorList>
    </citation>
    <scope>NUCLEOTIDE SEQUENCE [LARGE SCALE GENOMIC DNA]</scope>
    <source>
        <strain evidence="8">ATCC 49306 / DSM 6799 / DCB-1</strain>
    </source>
</reference>
<comment type="subunit">
    <text evidence="4">Part of the 50S ribosomal subunit.</text>
</comment>
<feature type="region of interest" description="Disordered" evidence="5">
    <location>
        <begin position="1"/>
        <end position="56"/>
    </location>
</feature>
<keyword evidence="4" id="KW-0699">rRNA-binding</keyword>
<keyword evidence="3 4" id="KW-0687">Ribonucleoprotein</keyword>
<keyword evidence="8" id="KW-1185">Reference proteome</keyword>
<comment type="function">
    <text evidence="4">Binds to the 23S rRNA.</text>
</comment>
<feature type="domain" description="Large ribosomal subunit protein uL15/eL18" evidence="6">
    <location>
        <begin position="75"/>
        <end position="141"/>
    </location>
</feature>
<dbReference type="HOGENOM" id="CLU_055188_4_2_7"/>
<dbReference type="GO" id="GO:0006412">
    <property type="term" value="P:translation"/>
    <property type="evidence" value="ECO:0007669"/>
    <property type="project" value="UniProtKB-UniRule"/>
</dbReference>
<dbReference type="NCBIfam" id="TIGR01071">
    <property type="entry name" value="rplO_bact"/>
    <property type="match status" value="1"/>
</dbReference>
<gene>
    <name evidence="4" type="primary">rplO</name>
    <name evidence="7" type="ordered locus">Desti_5281</name>
</gene>
<dbReference type="PATRIC" id="fig|706587.4.peg.5951"/>
<dbReference type="GO" id="GO:0019843">
    <property type="term" value="F:rRNA binding"/>
    <property type="evidence" value="ECO:0007669"/>
    <property type="project" value="UniProtKB-UniRule"/>
</dbReference>
<protein>
    <recommendedName>
        <fullName evidence="4">Large ribosomal subunit protein uL15</fullName>
    </recommendedName>
</protein>
<dbReference type="EMBL" id="CP003360">
    <property type="protein sequence ID" value="AFM27871.1"/>
    <property type="molecule type" value="Genomic_DNA"/>
</dbReference>
<dbReference type="GO" id="GO:0022625">
    <property type="term" value="C:cytosolic large ribosomal subunit"/>
    <property type="evidence" value="ECO:0007669"/>
    <property type="project" value="TreeGrafter"/>
</dbReference>
<dbReference type="Pfam" id="PF00828">
    <property type="entry name" value="Ribosomal_L27A"/>
    <property type="match status" value="1"/>
</dbReference>
<dbReference type="KEGG" id="dti:Desti_5281"/>
<evidence type="ECO:0000256" key="3">
    <source>
        <dbReference type="ARBA" id="ARBA00023274"/>
    </source>
</evidence>
<dbReference type="SUPFAM" id="SSF52080">
    <property type="entry name" value="Ribosomal proteins L15p and L18e"/>
    <property type="match status" value="1"/>
</dbReference>
<dbReference type="InterPro" id="IPR030878">
    <property type="entry name" value="Ribosomal_uL15"/>
</dbReference>
<dbReference type="AlphaFoldDB" id="I4CE80"/>
<evidence type="ECO:0000313" key="7">
    <source>
        <dbReference type="EMBL" id="AFM27871.1"/>
    </source>
</evidence>
<dbReference type="PANTHER" id="PTHR12934:SF11">
    <property type="entry name" value="LARGE RIBOSOMAL SUBUNIT PROTEIN UL15M"/>
    <property type="match status" value="1"/>
</dbReference>
<dbReference type="STRING" id="706587.Desti_5281"/>
<evidence type="ECO:0000256" key="1">
    <source>
        <dbReference type="ARBA" id="ARBA00007320"/>
    </source>
</evidence>
<dbReference type="HAMAP" id="MF_01341">
    <property type="entry name" value="Ribosomal_uL15"/>
    <property type="match status" value="1"/>
</dbReference>
<evidence type="ECO:0000256" key="2">
    <source>
        <dbReference type="ARBA" id="ARBA00022980"/>
    </source>
</evidence>
<evidence type="ECO:0000259" key="6">
    <source>
        <dbReference type="Pfam" id="PF00828"/>
    </source>
</evidence>
<dbReference type="Proteomes" id="UP000006055">
    <property type="component" value="Chromosome"/>
</dbReference>
<dbReference type="InterPro" id="IPR021131">
    <property type="entry name" value="Ribosomal_uL15/eL18"/>
</dbReference>
<organism evidence="7 8">
    <name type="scientific">Desulfomonile tiedjei (strain ATCC 49306 / DSM 6799 / DCB-1)</name>
    <dbReference type="NCBI Taxonomy" id="706587"/>
    <lineage>
        <taxon>Bacteria</taxon>
        <taxon>Pseudomonadati</taxon>
        <taxon>Thermodesulfobacteriota</taxon>
        <taxon>Desulfomonilia</taxon>
        <taxon>Desulfomonilales</taxon>
        <taxon>Desulfomonilaceae</taxon>
        <taxon>Desulfomonile</taxon>
    </lineage>
</organism>
<dbReference type="InterPro" id="IPR036227">
    <property type="entry name" value="Ribosomal_uL15/eL18_sf"/>
</dbReference>
<evidence type="ECO:0000313" key="8">
    <source>
        <dbReference type="Proteomes" id="UP000006055"/>
    </source>
</evidence>
<sequence length="143" mass="15270">MDLSNLKGPKKQKRKRVGRGEASGLGKTSGKGHKGQKARSGGGVSPGFEGGQMPLQRRLPKKGFTNIFKIHYNIVNLKDLVQFESGAVITPDSLREKGIVKRSGPIKLLSQGDVSAAFTIMLDRTSTAARKKIEAAGGKVEIA</sequence>
<dbReference type="GO" id="GO:0003735">
    <property type="term" value="F:structural constituent of ribosome"/>
    <property type="evidence" value="ECO:0007669"/>
    <property type="project" value="InterPro"/>
</dbReference>
<accession>I4CE80</accession>
<keyword evidence="2 4" id="KW-0689">Ribosomal protein</keyword>
<dbReference type="eggNOG" id="COG0200">
    <property type="taxonomic scope" value="Bacteria"/>
</dbReference>
<dbReference type="InterPro" id="IPR005749">
    <property type="entry name" value="Ribosomal_uL15_bac-type"/>
</dbReference>
<feature type="compositionally biased region" description="Basic residues" evidence="5">
    <location>
        <begin position="8"/>
        <end position="17"/>
    </location>
</feature>
<evidence type="ECO:0000256" key="4">
    <source>
        <dbReference type="HAMAP-Rule" id="MF_01341"/>
    </source>
</evidence>
<dbReference type="RefSeq" id="WP_014812970.1">
    <property type="nucleotide sequence ID" value="NC_018025.1"/>
</dbReference>
<evidence type="ECO:0000256" key="5">
    <source>
        <dbReference type="SAM" id="MobiDB-lite"/>
    </source>
</evidence>